<keyword evidence="3" id="KW-0964">Secreted</keyword>
<dbReference type="PANTHER" id="PTHR23343">
    <property type="entry name" value="ZONA PELLUCIDA SPERM-BINDING PROTEIN"/>
    <property type="match status" value="1"/>
</dbReference>
<feature type="compositionally biased region" description="Polar residues" evidence="13">
    <location>
        <begin position="717"/>
        <end position="726"/>
    </location>
</feature>
<feature type="region of interest" description="Disordered" evidence="13">
    <location>
        <begin position="107"/>
        <end position="167"/>
    </location>
</feature>
<evidence type="ECO:0000313" key="16">
    <source>
        <dbReference type="EMBL" id="KAJ8254314.1"/>
    </source>
</evidence>
<feature type="compositionally biased region" description="Polar residues" evidence="13">
    <location>
        <begin position="596"/>
        <end position="605"/>
    </location>
</feature>
<evidence type="ECO:0000256" key="7">
    <source>
        <dbReference type="ARBA" id="ARBA00022729"/>
    </source>
</evidence>
<evidence type="ECO:0000256" key="11">
    <source>
        <dbReference type="ARBA" id="ARBA00023279"/>
    </source>
</evidence>
<reference evidence="16" key="1">
    <citation type="journal article" date="2023" name="Science">
        <title>Genome structures resolve the early diversification of teleost fishes.</title>
        <authorList>
            <person name="Parey E."/>
            <person name="Louis A."/>
            <person name="Montfort J."/>
            <person name="Bouchez O."/>
            <person name="Roques C."/>
            <person name="Iampietro C."/>
            <person name="Lluch J."/>
            <person name="Castinel A."/>
            <person name="Donnadieu C."/>
            <person name="Desvignes T."/>
            <person name="Floi Bucao C."/>
            <person name="Jouanno E."/>
            <person name="Wen M."/>
            <person name="Mejri S."/>
            <person name="Dirks R."/>
            <person name="Jansen H."/>
            <person name="Henkel C."/>
            <person name="Chen W.J."/>
            <person name="Zahm M."/>
            <person name="Cabau C."/>
            <person name="Klopp C."/>
            <person name="Thompson A.W."/>
            <person name="Robinson-Rechavi M."/>
            <person name="Braasch I."/>
            <person name="Lecointre G."/>
            <person name="Bobe J."/>
            <person name="Postlethwait J.H."/>
            <person name="Berthelot C."/>
            <person name="Roest Crollius H."/>
            <person name="Guiguen Y."/>
        </authorList>
    </citation>
    <scope>NUCLEOTIDE SEQUENCE</scope>
    <source>
        <strain evidence="16">Concon-B</strain>
    </source>
</reference>
<evidence type="ECO:0000256" key="2">
    <source>
        <dbReference type="ARBA" id="ARBA00022475"/>
    </source>
</evidence>
<keyword evidence="2" id="KW-1003">Cell membrane</keyword>
<evidence type="ECO:0000256" key="4">
    <source>
        <dbReference type="ARBA" id="ARBA00022530"/>
    </source>
</evidence>
<feature type="region of interest" description="Disordered" evidence="13">
    <location>
        <begin position="545"/>
        <end position="686"/>
    </location>
</feature>
<keyword evidence="7 14" id="KW-0732">Signal</keyword>
<evidence type="ECO:0000256" key="1">
    <source>
        <dbReference type="ARBA" id="ARBA00004251"/>
    </source>
</evidence>
<dbReference type="InterPro" id="IPR055355">
    <property type="entry name" value="ZP-C"/>
</dbReference>
<feature type="compositionally biased region" description="Polar residues" evidence="13">
    <location>
        <begin position="659"/>
        <end position="672"/>
    </location>
</feature>
<dbReference type="Pfam" id="PF22821">
    <property type="entry name" value="ZP1_ZP4_Ig-like"/>
    <property type="match status" value="1"/>
</dbReference>
<evidence type="ECO:0000256" key="9">
    <source>
        <dbReference type="ARBA" id="ARBA00023136"/>
    </source>
</evidence>
<feature type="signal peptide" evidence="14">
    <location>
        <begin position="1"/>
        <end position="25"/>
    </location>
</feature>
<keyword evidence="8" id="KW-1133">Transmembrane helix</keyword>
<dbReference type="InterPro" id="IPR042235">
    <property type="entry name" value="ZP-C_dom"/>
</dbReference>
<name>A0A9Q1D079_CONCO</name>
<dbReference type="InterPro" id="IPR001507">
    <property type="entry name" value="ZP_dom"/>
</dbReference>
<dbReference type="GO" id="GO:0035805">
    <property type="term" value="C:egg coat"/>
    <property type="evidence" value="ECO:0007669"/>
    <property type="project" value="UniProtKB-SubCell"/>
</dbReference>
<feature type="chain" id="PRO_5040384107" description="ZP domain-containing protein" evidence="14">
    <location>
        <begin position="26"/>
        <end position="1201"/>
    </location>
</feature>
<feature type="domain" description="ZP" evidence="15">
    <location>
        <begin position="919"/>
        <end position="1201"/>
    </location>
</feature>
<protein>
    <recommendedName>
        <fullName evidence="15">ZP domain-containing protein</fullName>
    </recommendedName>
</protein>
<dbReference type="Proteomes" id="UP001152803">
    <property type="component" value="Unassembled WGS sequence"/>
</dbReference>
<dbReference type="InterPro" id="IPR051148">
    <property type="entry name" value="Zona_Pellucida_Domain_gp"/>
</dbReference>
<dbReference type="AlphaFoldDB" id="A0A9Q1D079"/>
<evidence type="ECO:0000256" key="8">
    <source>
        <dbReference type="ARBA" id="ARBA00022989"/>
    </source>
</evidence>
<dbReference type="GO" id="GO:0032190">
    <property type="term" value="F:acrosin binding"/>
    <property type="evidence" value="ECO:0007669"/>
    <property type="project" value="TreeGrafter"/>
</dbReference>
<evidence type="ECO:0000256" key="14">
    <source>
        <dbReference type="SAM" id="SignalP"/>
    </source>
</evidence>
<evidence type="ECO:0000313" key="17">
    <source>
        <dbReference type="Proteomes" id="UP001152803"/>
    </source>
</evidence>
<feature type="compositionally biased region" description="Pro residues" evidence="13">
    <location>
        <begin position="499"/>
        <end position="511"/>
    </location>
</feature>
<evidence type="ECO:0000256" key="6">
    <source>
        <dbReference type="ARBA" id="ARBA00022692"/>
    </source>
</evidence>
<keyword evidence="6" id="KW-0812">Transmembrane</keyword>
<feature type="region of interest" description="Disordered" evidence="13">
    <location>
        <begin position="406"/>
        <end position="511"/>
    </location>
</feature>
<comment type="subcellular location">
    <subcellularLocation>
        <location evidence="1">Cell membrane</location>
        <topology evidence="1">Single-pass type I membrane protein</topology>
    </subcellularLocation>
    <subcellularLocation>
        <location evidence="12">Zona pellucida</location>
    </subcellularLocation>
</comment>
<proteinExistence type="predicted"/>
<gene>
    <name evidence="16" type="ORF">COCON_G00209260</name>
</gene>
<feature type="region of interest" description="Disordered" evidence="13">
    <location>
        <begin position="700"/>
        <end position="753"/>
    </location>
</feature>
<accession>A0A9Q1D079</accession>
<keyword evidence="5" id="KW-0165">Cleavage on pair of basic residues</keyword>
<evidence type="ECO:0000259" key="15">
    <source>
        <dbReference type="PROSITE" id="PS51034"/>
    </source>
</evidence>
<keyword evidence="11" id="KW-0278">Fertilization</keyword>
<keyword evidence="10" id="KW-1015">Disulfide bond</keyword>
<dbReference type="GO" id="GO:0005886">
    <property type="term" value="C:plasma membrane"/>
    <property type="evidence" value="ECO:0007669"/>
    <property type="project" value="UniProtKB-SubCell"/>
</dbReference>
<keyword evidence="4" id="KW-0272">Extracellular matrix</keyword>
<feature type="compositionally biased region" description="Pro residues" evidence="13">
    <location>
        <begin position="576"/>
        <end position="585"/>
    </location>
</feature>
<dbReference type="GO" id="GO:0007339">
    <property type="term" value="P:binding of sperm to zona pellucida"/>
    <property type="evidence" value="ECO:0007669"/>
    <property type="project" value="TreeGrafter"/>
</dbReference>
<dbReference type="EMBL" id="JAFJMO010000016">
    <property type="protein sequence ID" value="KAJ8254314.1"/>
    <property type="molecule type" value="Genomic_DNA"/>
</dbReference>
<keyword evidence="17" id="KW-1185">Reference proteome</keyword>
<evidence type="ECO:0000256" key="10">
    <source>
        <dbReference type="ARBA" id="ARBA00023157"/>
    </source>
</evidence>
<evidence type="ECO:0000256" key="13">
    <source>
        <dbReference type="SAM" id="MobiDB-lite"/>
    </source>
</evidence>
<dbReference type="Gene3D" id="2.60.40.4100">
    <property type="entry name" value="Zona pellucida, ZP-C domain"/>
    <property type="match status" value="1"/>
</dbReference>
<dbReference type="GO" id="GO:0035804">
    <property type="term" value="F:structural constituent of egg coat"/>
    <property type="evidence" value="ECO:0007669"/>
    <property type="project" value="TreeGrafter"/>
</dbReference>
<comment type="caution">
    <text evidence="16">The sequence shown here is derived from an EMBL/GenBank/DDBJ whole genome shotgun (WGS) entry which is preliminary data.</text>
</comment>
<dbReference type="OrthoDB" id="9907024at2759"/>
<dbReference type="GO" id="GO:0060468">
    <property type="term" value="P:prevention of polyspermy"/>
    <property type="evidence" value="ECO:0007669"/>
    <property type="project" value="TreeGrafter"/>
</dbReference>
<dbReference type="PROSITE" id="PS51034">
    <property type="entry name" value="ZP_2"/>
    <property type="match status" value="1"/>
</dbReference>
<evidence type="ECO:0000256" key="3">
    <source>
        <dbReference type="ARBA" id="ARBA00022525"/>
    </source>
</evidence>
<organism evidence="16 17">
    <name type="scientific">Conger conger</name>
    <name type="common">Conger eel</name>
    <name type="synonym">Muraena conger</name>
    <dbReference type="NCBI Taxonomy" id="82655"/>
    <lineage>
        <taxon>Eukaryota</taxon>
        <taxon>Metazoa</taxon>
        <taxon>Chordata</taxon>
        <taxon>Craniata</taxon>
        <taxon>Vertebrata</taxon>
        <taxon>Euteleostomi</taxon>
        <taxon>Actinopterygii</taxon>
        <taxon>Neopterygii</taxon>
        <taxon>Teleostei</taxon>
        <taxon>Anguilliformes</taxon>
        <taxon>Congridae</taxon>
        <taxon>Conger</taxon>
    </lineage>
</organism>
<keyword evidence="9" id="KW-0472">Membrane</keyword>
<evidence type="ECO:0000256" key="5">
    <source>
        <dbReference type="ARBA" id="ARBA00022685"/>
    </source>
</evidence>
<dbReference type="PANTHER" id="PTHR23343:SF117">
    <property type="entry name" value="ZONA PELLUCIDA SPERM-BINDING PROTEIN 4-LIKE ISOFORM X1"/>
    <property type="match status" value="1"/>
</dbReference>
<sequence>MFWKQTGKCIFFIFITHQLVTLSTCLRSAGIRTLATAGDFKASGHLSGGDHNYTERDGKLSPRFGRLVLGRAALNYRDGVGLDATGKHGLLNKKFSGYSEYEELIENSKQTGSDSTNASRQSYQQISQPQDPSRTLRNSAAKTESPGNAAQGRTTNQSDNVSAKGWSSHSNGCTLGEMYSRSTDDLKSSGSINYQAGYQSDSALPGIEEGRLSLREVTGFLPGPGSPVTEGWLRTMALVQCGHNNMSLTVRKSESTHLMIDQGQTHPLSLSQLPLCGYSVETTWRDLVFTALYDGCHVRREDGRHVLSLIWRGTPVKMSCPVPPAPAPLSLCCNPFGFTVTVEVGHPAVDVEVDMGQEWRSLASVANLCGYIVEVNSGKLVIAVPFKTCGVTLKDGKYTLSLRTGDKESTFSCPSQFSPPPLPSAYSHPTPSLLTPPPAPTPSPPTGPPAIREHPAQSPTFSWHQPHHPGATPPGQNARDPPPVDSPHFHHRLPILYPQRPPPPLAHPLGPSPPHLLAYSLNPTHASRAPQIPIDAPYAIPALPPHQPPNGAGTLVPDDCASRDSPLRPAVGLPAPAAPQDPLPVPSYYDLMSQLRPHNSQSPHSPFSAHMPPVTQTHHSPPHHPPLPHSHSHSHLNQQQLPPSKDSSHQPHGPIKSPPYSTNHHVNPSYNQAKHPDPAHHHGNPFINQAKALHPVHHLGNSFNQAMPNPAHHHGNPSFNLATALQPSHHHGNPSFNQARPPYPVHHHGNPSFNLATPPHPHGNPSFNLATPPHPVPPCPAASRLKTSVSPVPLTPLPPGSPFFPLPFLSCEPNKMAVTLPSAHPASIAVKDWAVGDWIPIGSADPQCSYMLYFGEQGVLTLSSPLPACYSCSLSPSIISLHVRYWDMALEQLQILGLKCLYSPGSSMQSPAIEHPQVYCTPDHMSVRLPPGVWDVFVQDRKGNEIRLLDAPGDCGYGVRKHDGDGTVLTLPFTCHIAHEGQKRTIGVKILRERGSQVERLSCPVAATIPKEGCGFRGDAQPSCGPGCAPVGRGPRPDPQPGPCFPPTRGYMADEGVAQSEKSPSFQPAGPMGVQLRIGTDQNYTSYYHKSRKFRSLLGRPLFLELRLVNAPDSSLVLLVHYCQAYSTSTQTPRLLIYHRCPYPQQPPLPVPPSPVRRFTLTTFQHLPPGVQFSPDQEISFWCSTEVCSQSEGRCTESCFT</sequence>
<dbReference type="Pfam" id="PF00100">
    <property type="entry name" value="Zona_pellucida"/>
    <property type="match status" value="1"/>
</dbReference>
<feature type="compositionally biased region" description="Pro residues" evidence="13">
    <location>
        <begin position="434"/>
        <end position="448"/>
    </location>
</feature>
<evidence type="ECO:0000256" key="12">
    <source>
        <dbReference type="ARBA" id="ARBA00024183"/>
    </source>
</evidence>
<dbReference type="InterPro" id="IPR054554">
    <property type="entry name" value="ZP1/4_Ig-like"/>
</dbReference>